<dbReference type="AlphaFoldDB" id="A0A4C1XL40"/>
<organism evidence="1 2">
    <name type="scientific">Eumeta variegata</name>
    <name type="common">Bagworm moth</name>
    <name type="synonym">Eumeta japonica</name>
    <dbReference type="NCBI Taxonomy" id="151549"/>
    <lineage>
        <taxon>Eukaryota</taxon>
        <taxon>Metazoa</taxon>
        <taxon>Ecdysozoa</taxon>
        <taxon>Arthropoda</taxon>
        <taxon>Hexapoda</taxon>
        <taxon>Insecta</taxon>
        <taxon>Pterygota</taxon>
        <taxon>Neoptera</taxon>
        <taxon>Endopterygota</taxon>
        <taxon>Lepidoptera</taxon>
        <taxon>Glossata</taxon>
        <taxon>Ditrysia</taxon>
        <taxon>Tineoidea</taxon>
        <taxon>Psychidae</taxon>
        <taxon>Oiketicinae</taxon>
        <taxon>Eumeta</taxon>
    </lineage>
</organism>
<accession>A0A4C1XL40</accession>
<protein>
    <submittedName>
        <fullName evidence="1">Uncharacterized protein</fullName>
    </submittedName>
</protein>
<evidence type="ECO:0000313" key="2">
    <source>
        <dbReference type="Proteomes" id="UP000299102"/>
    </source>
</evidence>
<comment type="caution">
    <text evidence="1">The sequence shown here is derived from an EMBL/GenBank/DDBJ whole genome shotgun (WGS) entry which is preliminary data.</text>
</comment>
<keyword evidence="2" id="KW-1185">Reference proteome</keyword>
<evidence type="ECO:0000313" key="1">
    <source>
        <dbReference type="EMBL" id="GBP63820.1"/>
    </source>
</evidence>
<sequence>MGAAPVLISHRKLIHVERGSVSLPSLSQHVSYTLQPQERSPAAPAGLRPTGSAPIRLYLASRAKKTNVTREERDVISRRERSERVFM</sequence>
<gene>
    <name evidence="1" type="ORF">EVAR_44922_1</name>
</gene>
<reference evidence="1 2" key="1">
    <citation type="journal article" date="2019" name="Commun. Biol.">
        <title>The bagworm genome reveals a unique fibroin gene that provides high tensile strength.</title>
        <authorList>
            <person name="Kono N."/>
            <person name="Nakamura H."/>
            <person name="Ohtoshi R."/>
            <person name="Tomita M."/>
            <person name="Numata K."/>
            <person name="Arakawa K."/>
        </authorList>
    </citation>
    <scope>NUCLEOTIDE SEQUENCE [LARGE SCALE GENOMIC DNA]</scope>
</reference>
<dbReference type="EMBL" id="BGZK01000880">
    <property type="protein sequence ID" value="GBP63820.1"/>
    <property type="molecule type" value="Genomic_DNA"/>
</dbReference>
<dbReference type="Proteomes" id="UP000299102">
    <property type="component" value="Unassembled WGS sequence"/>
</dbReference>
<proteinExistence type="predicted"/>
<name>A0A4C1XL40_EUMVA</name>